<reference evidence="7 8" key="1">
    <citation type="submission" date="2017-06" db="EMBL/GenBank/DDBJ databases">
        <title>Draft Genome Sequence of Bacillus sp Strain 36R Isolated from saline sediment at Atanasia, Sonora, Mexico.</title>
        <authorList>
            <person name="Sanchez Diaz R."/>
            <person name="Quiroz Macias M.E."/>
            <person name="Ibarra Gamez J.C."/>
            <person name="Enciso Ibarra J."/>
            <person name="Gomez Gil B."/>
            <person name="Galaviz Silva L."/>
        </authorList>
    </citation>
    <scope>NUCLEOTIDE SEQUENCE [LARGE SCALE GENOMIC DNA]</scope>
    <source>
        <strain evidence="7 8">36R_ATNSAL</strain>
    </source>
</reference>
<dbReference type="GO" id="GO:0000166">
    <property type="term" value="F:nucleotide binding"/>
    <property type="evidence" value="ECO:0007669"/>
    <property type="project" value="InterPro"/>
</dbReference>
<comment type="function">
    <text evidence="4">Involved in the oxidation of myo-inositol (MI) and D-chiro-inositol (DCI) to 2-keto-myo-inositol (2KMI or 2-inosose) and 1-keto-D-chiro-inositol (1KDCI), respectively.</text>
</comment>
<accession>A0A2A5IVL1</accession>
<dbReference type="EC" id="1.1.1.369" evidence="4"/>
<keyword evidence="3 4" id="KW-0520">NAD</keyword>
<name>A0A2A5IVL1_BACPU</name>
<dbReference type="GO" id="GO:0050112">
    <property type="term" value="F:inositol 2-dehydrogenase (NAD+) activity"/>
    <property type="evidence" value="ECO:0007669"/>
    <property type="project" value="UniProtKB-UniRule"/>
</dbReference>
<dbReference type="Pfam" id="PF01408">
    <property type="entry name" value="GFO_IDH_MocA"/>
    <property type="match status" value="1"/>
</dbReference>
<evidence type="ECO:0000256" key="3">
    <source>
        <dbReference type="ARBA" id="ARBA00023027"/>
    </source>
</evidence>
<evidence type="ECO:0000259" key="6">
    <source>
        <dbReference type="Pfam" id="PF02894"/>
    </source>
</evidence>
<evidence type="ECO:0000259" key="5">
    <source>
        <dbReference type="Pfam" id="PF01408"/>
    </source>
</evidence>
<protein>
    <recommendedName>
        <fullName evidence="4">Inositol 2-dehydrogenase/D-chiro-inositol 3-dehydrogenase</fullName>
        <ecNumber evidence="4">1.1.1.18</ecNumber>
        <ecNumber evidence="4">1.1.1.369</ecNumber>
    </recommendedName>
    <alternativeName>
        <fullName evidence="4">Myo-inositol 2-dehydrogenase/D-chiro-inositol 3-dehydrogenase</fullName>
        <shortName evidence="4">MI 2-dehydrogenase/DCI 3-dehydrogenase</shortName>
    </alternativeName>
</protein>
<dbReference type="SUPFAM" id="SSF55347">
    <property type="entry name" value="Glyceraldehyde-3-phosphate dehydrogenase-like, C-terminal domain"/>
    <property type="match status" value="1"/>
</dbReference>
<gene>
    <name evidence="4" type="primary">iolG</name>
    <name evidence="7" type="ORF">CEY02_08885</name>
</gene>
<feature type="domain" description="Gfo/Idh/MocA-like oxidoreductase C-terminal" evidence="6">
    <location>
        <begin position="137"/>
        <end position="322"/>
    </location>
</feature>
<comment type="subunit">
    <text evidence="4">Homotetramer.</text>
</comment>
<dbReference type="PANTHER" id="PTHR43593">
    <property type="match status" value="1"/>
</dbReference>
<dbReference type="InterPro" id="IPR050424">
    <property type="entry name" value="Gfo-Idh-MocA_inositol_DH"/>
</dbReference>
<dbReference type="PANTHER" id="PTHR43593:SF1">
    <property type="entry name" value="INOSITOL 2-DEHYDROGENASE"/>
    <property type="match status" value="1"/>
</dbReference>
<dbReference type="Gene3D" id="3.40.50.720">
    <property type="entry name" value="NAD(P)-binding Rossmann-like Domain"/>
    <property type="match status" value="1"/>
</dbReference>
<dbReference type="Gene3D" id="3.30.360.10">
    <property type="entry name" value="Dihydrodipicolinate Reductase, domain 2"/>
    <property type="match status" value="1"/>
</dbReference>
<dbReference type="SUPFAM" id="SSF51735">
    <property type="entry name" value="NAD(P)-binding Rossmann-fold domains"/>
    <property type="match status" value="1"/>
</dbReference>
<dbReference type="InterPro" id="IPR004104">
    <property type="entry name" value="Gfo/Idh/MocA-like_OxRdtase_C"/>
</dbReference>
<organism evidence="7 8">
    <name type="scientific">Bacillus pumilus</name>
    <name type="common">Bacillus mesentericus</name>
    <dbReference type="NCBI Taxonomy" id="1408"/>
    <lineage>
        <taxon>Bacteria</taxon>
        <taxon>Bacillati</taxon>
        <taxon>Bacillota</taxon>
        <taxon>Bacilli</taxon>
        <taxon>Bacillales</taxon>
        <taxon>Bacillaceae</taxon>
        <taxon>Bacillus</taxon>
    </lineage>
</organism>
<dbReference type="AlphaFoldDB" id="A0A2A5IVL1"/>
<comment type="pathway">
    <text evidence="4">Polyol metabolism; myo-inositol degradation into acetyl-CoA; acetyl-CoA from myo-inositol: step 1/7.</text>
</comment>
<comment type="catalytic activity">
    <reaction evidence="4">
        <text>myo-inositol + NAD(+) = scyllo-inosose + NADH + H(+)</text>
        <dbReference type="Rhea" id="RHEA:16949"/>
        <dbReference type="ChEBI" id="CHEBI:15378"/>
        <dbReference type="ChEBI" id="CHEBI:17268"/>
        <dbReference type="ChEBI" id="CHEBI:17811"/>
        <dbReference type="ChEBI" id="CHEBI:57540"/>
        <dbReference type="ChEBI" id="CHEBI:57945"/>
        <dbReference type="EC" id="1.1.1.18"/>
    </reaction>
</comment>
<dbReference type="InterPro" id="IPR023794">
    <property type="entry name" value="MI/DCI_dehydrogenase"/>
</dbReference>
<dbReference type="OrthoDB" id="9815825at2"/>
<dbReference type="HAMAP" id="MF_01671">
    <property type="entry name" value="IolG"/>
    <property type="match status" value="1"/>
</dbReference>
<keyword evidence="2 4" id="KW-0560">Oxidoreductase</keyword>
<dbReference type="Pfam" id="PF02894">
    <property type="entry name" value="GFO_IDH_MocA_C"/>
    <property type="match status" value="1"/>
</dbReference>
<dbReference type="EC" id="1.1.1.18" evidence="4"/>
<evidence type="ECO:0000313" key="7">
    <source>
        <dbReference type="EMBL" id="PCK21273.1"/>
    </source>
</evidence>
<dbReference type="Proteomes" id="UP000228754">
    <property type="component" value="Unassembled WGS sequence"/>
</dbReference>
<comment type="similarity">
    <text evidence="1 4">Belongs to the Gfo/Idh/MocA family.</text>
</comment>
<proteinExistence type="inferred from homology"/>
<dbReference type="InterPro" id="IPR000683">
    <property type="entry name" value="Gfo/Idh/MocA-like_OxRdtase_N"/>
</dbReference>
<comment type="catalytic activity">
    <reaction evidence="4">
        <text>1D-chiro-inositol + NAD(+) = scyllo-inosine + NADH + H(+)</text>
        <dbReference type="Rhea" id="RHEA:25832"/>
        <dbReference type="ChEBI" id="CHEBI:15378"/>
        <dbReference type="ChEBI" id="CHEBI:27372"/>
        <dbReference type="ChEBI" id="CHEBI:50920"/>
        <dbReference type="ChEBI" id="CHEBI:57540"/>
        <dbReference type="ChEBI" id="CHEBI:57945"/>
        <dbReference type="EC" id="1.1.1.369"/>
    </reaction>
</comment>
<evidence type="ECO:0000313" key="8">
    <source>
        <dbReference type="Proteomes" id="UP000228754"/>
    </source>
</evidence>
<sequence length="344" mass="37723">MKLRIGVIGTGAIGQEHMKRITNTLSKGKIVAVTDVNQAQAQAIVNALHLDATVYNDGHQLIQADDVDAIIVTSWGPTHEEFVLAAIQAGKPVFCEKPLATTAEGCKRIVNAEIEAGKLFVQVGYMRRYDPSYLALKATLDQGTVGEPLIIHSAHRNPTVPDTYTGDMSIVDTFIHEIDIHRWLLNDDYVSVQTIAPKKTSQAADHLQDPIMVLMKTKRGALISGEIFVNCEYGYDIQCQVVGEKGIANLPEPATVVLRTDAKHSKDILVDWQVRFKSAYDAELQDWIDSTLKGEVNGPTAWDGYVAAVTSDACLEAKVSGEVTPIHLDERPAFYDQALTTVQK</sequence>
<dbReference type="EMBL" id="NKHG01000063">
    <property type="protein sequence ID" value="PCK21273.1"/>
    <property type="molecule type" value="Genomic_DNA"/>
</dbReference>
<feature type="domain" description="Gfo/Idh/MocA-like oxidoreductase N-terminal" evidence="5">
    <location>
        <begin position="3"/>
        <end position="125"/>
    </location>
</feature>
<dbReference type="UniPathway" id="UPA00076">
    <property type="reaction ID" value="UER00143"/>
</dbReference>
<evidence type="ECO:0000256" key="4">
    <source>
        <dbReference type="HAMAP-Rule" id="MF_01671"/>
    </source>
</evidence>
<dbReference type="InterPro" id="IPR036291">
    <property type="entry name" value="NAD(P)-bd_dom_sf"/>
</dbReference>
<comment type="caution">
    <text evidence="7">The sequence shown here is derived from an EMBL/GenBank/DDBJ whole genome shotgun (WGS) entry which is preliminary data.</text>
</comment>
<evidence type="ECO:0000256" key="2">
    <source>
        <dbReference type="ARBA" id="ARBA00023002"/>
    </source>
</evidence>
<dbReference type="GO" id="GO:0019310">
    <property type="term" value="P:inositol catabolic process"/>
    <property type="evidence" value="ECO:0007669"/>
    <property type="project" value="UniProtKB-UniRule"/>
</dbReference>
<evidence type="ECO:0000256" key="1">
    <source>
        <dbReference type="ARBA" id="ARBA00010928"/>
    </source>
</evidence>